<accession>A0AAN7RDQ8</accession>
<keyword evidence="2" id="KW-1185">Reference proteome</keyword>
<gene>
    <name evidence="1" type="ORF">SAY86_030466</name>
</gene>
<evidence type="ECO:0000313" key="1">
    <source>
        <dbReference type="EMBL" id="KAK4798140.1"/>
    </source>
</evidence>
<sequence length="100" mass="11254">MRTSSGLILAMMPRRCSVLMKYGSTIITEMMHSFQITVNDSIYKRQSHAPPLSRPLGMRSFSQPHAKDGLDLNSHNLHLFLCTSRAEQLRLRGHTSPTTG</sequence>
<dbReference type="Proteomes" id="UP001346149">
    <property type="component" value="Unassembled WGS sequence"/>
</dbReference>
<evidence type="ECO:0000313" key="2">
    <source>
        <dbReference type="Proteomes" id="UP001346149"/>
    </source>
</evidence>
<dbReference type="EMBL" id="JAXQNO010000005">
    <property type="protein sequence ID" value="KAK4798140.1"/>
    <property type="molecule type" value="Genomic_DNA"/>
</dbReference>
<dbReference type="AlphaFoldDB" id="A0AAN7RDQ8"/>
<protein>
    <submittedName>
        <fullName evidence="1">Uncharacterized protein</fullName>
    </submittedName>
</protein>
<comment type="caution">
    <text evidence="1">The sequence shown here is derived from an EMBL/GenBank/DDBJ whole genome shotgun (WGS) entry which is preliminary data.</text>
</comment>
<reference evidence="1 2" key="1">
    <citation type="journal article" date="2023" name="Hortic Res">
        <title>Pangenome of water caltrop reveals structural variations and asymmetric subgenome divergence after allopolyploidization.</title>
        <authorList>
            <person name="Zhang X."/>
            <person name="Chen Y."/>
            <person name="Wang L."/>
            <person name="Yuan Y."/>
            <person name="Fang M."/>
            <person name="Shi L."/>
            <person name="Lu R."/>
            <person name="Comes H.P."/>
            <person name="Ma Y."/>
            <person name="Chen Y."/>
            <person name="Huang G."/>
            <person name="Zhou Y."/>
            <person name="Zheng Z."/>
            <person name="Qiu Y."/>
        </authorList>
    </citation>
    <scope>NUCLEOTIDE SEQUENCE [LARGE SCALE GENOMIC DNA]</scope>
    <source>
        <strain evidence="1">F231</strain>
    </source>
</reference>
<organism evidence="1 2">
    <name type="scientific">Trapa natans</name>
    <name type="common">Water chestnut</name>
    <dbReference type="NCBI Taxonomy" id="22666"/>
    <lineage>
        <taxon>Eukaryota</taxon>
        <taxon>Viridiplantae</taxon>
        <taxon>Streptophyta</taxon>
        <taxon>Embryophyta</taxon>
        <taxon>Tracheophyta</taxon>
        <taxon>Spermatophyta</taxon>
        <taxon>Magnoliopsida</taxon>
        <taxon>eudicotyledons</taxon>
        <taxon>Gunneridae</taxon>
        <taxon>Pentapetalae</taxon>
        <taxon>rosids</taxon>
        <taxon>malvids</taxon>
        <taxon>Myrtales</taxon>
        <taxon>Lythraceae</taxon>
        <taxon>Trapa</taxon>
    </lineage>
</organism>
<name>A0AAN7RDQ8_TRANT</name>
<proteinExistence type="predicted"/>